<protein>
    <submittedName>
        <fullName evidence="2">Uncharacterized protein</fullName>
    </submittedName>
</protein>
<feature type="coiled-coil region" evidence="1">
    <location>
        <begin position="134"/>
        <end position="161"/>
    </location>
</feature>
<dbReference type="InterPro" id="IPR011990">
    <property type="entry name" value="TPR-like_helical_dom_sf"/>
</dbReference>
<organism evidence="2 3">
    <name type="scientific">Papaver atlanticum</name>
    <dbReference type="NCBI Taxonomy" id="357466"/>
    <lineage>
        <taxon>Eukaryota</taxon>
        <taxon>Viridiplantae</taxon>
        <taxon>Streptophyta</taxon>
        <taxon>Embryophyta</taxon>
        <taxon>Tracheophyta</taxon>
        <taxon>Spermatophyta</taxon>
        <taxon>Magnoliopsida</taxon>
        <taxon>Ranunculales</taxon>
        <taxon>Papaveraceae</taxon>
        <taxon>Papaveroideae</taxon>
        <taxon>Papaver</taxon>
    </lineage>
</organism>
<keyword evidence="1" id="KW-0175">Coiled coil</keyword>
<dbReference type="SUPFAM" id="SSF81901">
    <property type="entry name" value="HCP-like"/>
    <property type="match status" value="1"/>
</dbReference>
<evidence type="ECO:0000313" key="3">
    <source>
        <dbReference type="Proteomes" id="UP001202328"/>
    </source>
</evidence>
<evidence type="ECO:0000313" key="2">
    <source>
        <dbReference type="EMBL" id="KAI3905829.1"/>
    </source>
</evidence>
<accession>A0AAD4SFR8</accession>
<dbReference type="EMBL" id="JAJJMB010010911">
    <property type="protein sequence ID" value="KAI3905829.1"/>
    <property type="molecule type" value="Genomic_DNA"/>
</dbReference>
<dbReference type="Pfam" id="PF13181">
    <property type="entry name" value="TPR_8"/>
    <property type="match status" value="1"/>
</dbReference>
<sequence length="243" mass="27554">MKILRLARNYATSEHEKLVYEGWILYDTGHREEALAQAEKSISIQRSFQAYFLKACALADTSLDPESSAYVIELLEEALRCPSDGLRKGQALNNLGSVYVDCDKLDLAANCYLSALSIRHTRAHQGLAHVYHLKNQRKDAYEEMTKLIERARNNASAYEKRSKAAVLMDEHKENEAITEFTKAIVFKPDLQLLYLRAAFYDSMRDSASTILDCEAALCLEPNHADTLGLYNKARKQLNTQQSK</sequence>
<reference evidence="2" key="1">
    <citation type="submission" date="2022-04" db="EMBL/GenBank/DDBJ databases">
        <title>A functionally conserved STORR gene fusion in Papaver species that diverged 16.8 million years ago.</title>
        <authorList>
            <person name="Catania T."/>
        </authorList>
    </citation>
    <scope>NUCLEOTIDE SEQUENCE</scope>
    <source>
        <strain evidence="2">S-188037</strain>
    </source>
</reference>
<dbReference type="PANTHER" id="PTHR44203">
    <property type="entry name" value="ETO1-RELATED"/>
    <property type="match status" value="1"/>
</dbReference>
<dbReference type="GO" id="GO:0010105">
    <property type="term" value="P:negative regulation of ethylene-activated signaling pathway"/>
    <property type="evidence" value="ECO:0007669"/>
    <property type="project" value="InterPro"/>
</dbReference>
<dbReference type="PANTHER" id="PTHR44203:SF8">
    <property type="entry name" value="ETHYLENE-OVERPRODUCTION PROTEIN 1"/>
    <property type="match status" value="1"/>
</dbReference>
<dbReference type="SMART" id="SM00028">
    <property type="entry name" value="TPR"/>
    <property type="match status" value="4"/>
</dbReference>
<dbReference type="Proteomes" id="UP001202328">
    <property type="component" value="Unassembled WGS sequence"/>
</dbReference>
<keyword evidence="3" id="KW-1185">Reference proteome</keyword>
<proteinExistence type="predicted"/>
<comment type="caution">
    <text evidence="2">The sequence shown here is derived from an EMBL/GenBank/DDBJ whole genome shotgun (WGS) entry which is preliminary data.</text>
</comment>
<dbReference type="Gene3D" id="1.25.40.10">
    <property type="entry name" value="Tetratricopeptide repeat domain"/>
    <property type="match status" value="2"/>
</dbReference>
<dbReference type="AlphaFoldDB" id="A0AAD4SFR8"/>
<dbReference type="InterPro" id="IPR044631">
    <property type="entry name" value="ETO1-like"/>
</dbReference>
<gene>
    <name evidence="2" type="ORF">MKW98_006463</name>
</gene>
<name>A0AAD4SFR8_9MAGN</name>
<dbReference type="InterPro" id="IPR019734">
    <property type="entry name" value="TPR_rpt"/>
</dbReference>
<evidence type="ECO:0000256" key="1">
    <source>
        <dbReference type="SAM" id="Coils"/>
    </source>
</evidence>